<evidence type="ECO:0000256" key="5">
    <source>
        <dbReference type="RuleBase" id="RU363041"/>
    </source>
</evidence>
<proteinExistence type="inferred from homology"/>
<comment type="similarity">
    <text evidence="5">Belongs to the 4-toluene sulfonate uptake permease (TSUP) (TC 2.A.102) family.</text>
</comment>
<name>A0A1I1WPI2_9BURK</name>
<evidence type="ECO:0000313" key="7">
    <source>
        <dbReference type="Proteomes" id="UP000198639"/>
    </source>
</evidence>
<evidence type="ECO:0000256" key="2">
    <source>
        <dbReference type="ARBA" id="ARBA00022692"/>
    </source>
</evidence>
<feature type="transmembrane region" description="Helical" evidence="5">
    <location>
        <begin position="6"/>
        <end position="32"/>
    </location>
</feature>
<reference evidence="7" key="1">
    <citation type="submission" date="2016-10" db="EMBL/GenBank/DDBJ databases">
        <authorList>
            <person name="Varghese N."/>
            <person name="Submissions S."/>
        </authorList>
    </citation>
    <scope>NUCLEOTIDE SEQUENCE [LARGE SCALE GENOMIC DNA]</scope>
    <source>
        <strain evidence="7">CGMCC 1.12041</strain>
    </source>
</reference>
<comment type="subcellular location">
    <subcellularLocation>
        <location evidence="5">Cell membrane</location>
        <topology evidence="5">Multi-pass membrane protein</topology>
    </subcellularLocation>
    <subcellularLocation>
        <location evidence="1">Membrane</location>
        <topology evidence="1">Multi-pass membrane protein</topology>
    </subcellularLocation>
</comment>
<gene>
    <name evidence="6" type="ORF">SAMN05216204_15118</name>
</gene>
<keyword evidence="2 5" id="KW-0812">Transmembrane</keyword>
<dbReference type="Pfam" id="PF01925">
    <property type="entry name" value="TauE"/>
    <property type="match status" value="1"/>
</dbReference>
<feature type="transmembrane region" description="Helical" evidence="5">
    <location>
        <begin position="187"/>
        <end position="207"/>
    </location>
</feature>
<keyword evidence="7" id="KW-1185">Reference proteome</keyword>
<organism evidence="6 7">
    <name type="scientific">Massilia yuzhufengensis</name>
    <dbReference type="NCBI Taxonomy" id="1164594"/>
    <lineage>
        <taxon>Bacteria</taxon>
        <taxon>Pseudomonadati</taxon>
        <taxon>Pseudomonadota</taxon>
        <taxon>Betaproteobacteria</taxon>
        <taxon>Burkholderiales</taxon>
        <taxon>Oxalobacteraceae</taxon>
        <taxon>Telluria group</taxon>
        <taxon>Massilia</taxon>
    </lineage>
</organism>
<dbReference type="STRING" id="1164594.SAMN05216204_15118"/>
<accession>A0A1I1WPI2</accession>
<feature type="transmembrane region" description="Helical" evidence="5">
    <location>
        <begin position="245"/>
        <end position="263"/>
    </location>
</feature>
<evidence type="ECO:0000256" key="1">
    <source>
        <dbReference type="ARBA" id="ARBA00004141"/>
    </source>
</evidence>
<evidence type="ECO:0000256" key="3">
    <source>
        <dbReference type="ARBA" id="ARBA00022989"/>
    </source>
</evidence>
<feature type="transmembrane region" description="Helical" evidence="5">
    <location>
        <begin position="44"/>
        <end position="62"/>
    </location>
</feature>
<keyword evidence="5" id="KW-1003">Cell membrane</keyword>
<evidence type="ECO:0000256" key="4">
    <source>
        <dbReference type="ARBA" id="ARBA00023136"/>
    </source>
</evidence>
<dbReference type="PANTHER" id="PTHR43701:SF2">
    <property type="entry name" value="MEMBRANE TRANSPORTER PROTEIN YJNA-RELATED"/>
    <property type="match status" value="1"/>
</dbReference>
<dbReference type="EMBL" id="FOLD01000051">
    <property type="protein sequence ID" value="SFD97075.1"/>
    <property type="molecule type" value="Genomic_DNA"/>
</dbReference>
<feature type="transmembrane region" description="Helical" evidence="5">
    <location>
        <begin position="148"/>
        <end position="175"/>
    </location>
</feature>
<dbReference type="Proteomes" id="UP000198639">
    <property type="component" value="Unassembled WGS sequence"/>
</dbReference>
<dbReference type="InterPro" id="IPR002781">
    <property type="entry name" value="TM_pro_TauE-like"/>
</dbReference>
<sequence>MLINSLLGLAVGLILALTGAGGGILAVPLLVFGAGIGVAEAGPIGLLAVGMAAALGAVLGLREGLVRYRAVLLIAATGMLLAPAGLWAARLADARWLGLLFALVLLYVAARTYRQAAGAAPIAAHKAPACQRAPFTGRFSWSAPCFRALALSGALAGFLSGLLGVGGGFVMLPALQRHTDLAVKSAVATSLAVIALIAGAGVGNAAIHGAIDWPTAAPFAAGALAGMLGGRSIATRIAGRRMQQAFAIVSALVAAGMIVKAFLPPSP</sequence>
<keyword evidence="4 5" id="KW-0472">Membrane</keyword>
<feature type="transmembrane region" description="Helical" evidence="5">
    <location>
        <begin position="68"/>
        <end position="89"/>
    </location>
</feature>
<dbReference type="PANTHER" id="PTHR43701">
    <property type="entry name" value="MEMBRANE TRANSPORTER PROTEIN MJ0441-RELATED"/>
    <property type="match status" value="1"/>
</dbReference>
<evidence type="ECO:0000313" key="6">
    <source>
        <dbReference type="EMBL" id="SFD97075.1"/>
    </source>
</evidence>
<dbReference type="GO" id="GO:0005886">
    <property type="term" value="C:plasma membrane"/>
    <property type="evidence" value="ECO:0007669"/>
    <property type="project" value="UniProtKB-SubCell"/>
</dbReference>
<keyword evidence="3 5" id="KW-1133">Transmembrane helix</keyword>
<feature type="transmembrane region" description="Helical" evidence="5">
    <location>
        <begin position="96"/>
        <end position="113"/>
    </location>
</feature>
<dbReference type="RefSeq" id="WP_091877482.1">
    <property type="nucleotide sequence ID" value="NZ_FOLD01000051.1"/>
</dbReference>
<dbReference type="InterPro" id="IPR051598">
    <property type="entry name" value="TSUP/Inactive_protease-like"/>
</dbReference>
<protein>
    <recommendedName>
        <fullName evidence="5">Probable membrane transporter protein</fullName>
    </recommendedName>
</protein>
<dbReference type="AlphaFoldDB" id="A0A1I1WPI2"/>